<gene>
    <name evidence="2" type="ORF">DSCOOX_47170</name>
</gene>
<dbReference type="AlphaFoldDB" id="A0A5K8AFY0"/>
<dbReference type="SUPFAM" id="SSF53850">
    <property type="entry name" value="Periplasmic binding protein-like II"/>
    <property type="match status" value="1"/>
</dbReference>
<dbReference type="Gene3D" id="3.40.190.120">
    <property type="entry name" value="Osmoprotection protein (prox), domain 2"/>
    <property type="match status" value="1"/>
</dbReference>
<dbReference type="Pfam" id="PF04069">
    <property type="entry name" value="OpuAC"/>
    <property type="match status" value="1"/>
</dbReference>
<evidence type="ECO:0000313" key="2">
    <source>
        <dbReference type="EMBL" id="BBO91537.1"/>
    </source>
</evidence>
<name>A0A5K8AFY0_9BACT</name>
<evidence type="ECO:0000259" key="1">
    <source>
        <dbReference type="Pfam" id="PF04069"/>
    </source>
</evidence>
<sequence>MTMKTILTRIGLATVAIIALLMVQTVSAASLVVGGKGFTEQLLLAEITGQYLTAKGYSVELKTGMGTSLVRKALENKQVDLYWEYTGTAFLTFHKNSFANQPAQEIYEAVKAKDAKSNIIWLNASAANNTYALAVRQADANAKGIKTLEDLAAKLNSGEKLILGCNIEFYKREDGLKPLQKAYGFEFLRSDVKRMDTGLVYKALKDGDVDVGLVFATDGRIPAFNFTVLKDTKNYFPAYAITPTVRKETLDANPDLAGQLNKLSALFDDATMSALNAQVDVDKKSVTEVAKAFLKAKGLL</sequence>
<dbReference type="Gene3D" id="3.40.190.10">
    <property type="entry name" value="Periplasmic binding protein-like II"/>
    <property type="match status" value="1"/>
</dbReference>
<evidence type="ECO:0000313" key="3">
    <source>
        <dbReference type="Proteomes" id="UP000422108"/>
    </source>
</evidence>
<organism evidence="2 3">
    <name type="scientific">Desulfosarcina ovata subsp. ovata</name>
    <dbReference type="NCBI Taxonomy" id="2752305"/>
    <lineage>
        <taxon>Bacteria</taxon>
        <taxon>Pseudomonadati</taxon>
        <taxon>Thermodesulfobacteriota</taxon>
        <taxon>Desulfobacteria</taxon>
        <taxon>Desulfobacterales</taxon>
        <taxon>Desulfosarcinaceae</taxon>
        <taxon>Desulfosarcina</taxon>
    </lineage>
</organism>
<feature type="domain" description="ABC-type glycine betaine transport system substrate-binding" evidence="1">
    <location>
        <begin position="30"/>
        <end position="295"/>
    </location>
</feature>
<dbReference type="InterPro" id="IPR007210">
    <property type="entry name" value="ABC_Gly_betaine_transp_sub-bd"/>
</dbReference>
<dbReference type="CDD" id="cd13611">
    <property type="entry name" value="PBP2_YehZ"/>
    <property type="match status" value="1"/>
</dbReference>
<reference evidence="2 3" key="1">
    <citation type="submission" date="2019-11" db="EMBL/GenBank/DDBJ databases">
        <title>Comparative genomics of hydrocarbon-degrading Desulfosarcina strains.</title>
        <authorList>
            <person name="Watanabe M."/>
            <person name="Kojima H."/>
            <person name="Fukui M."/>
        </authorList>
    </citation>
    <scope>NUCLEOTIDE SEQUENCE [LARGE SCALE GENOMIC DNA]</scope>
    <source>
        <strain evidence="3">oXyS1</strain>
    </source>
</reference>
<proteinExistence type="predicted"/>
<dbReference type="Proteomes" id="UP000422108">
    <property type="component" value="Chromosome"/>
</dbReference>
<dbReference type="GO" id="GO:0043190">
    <property type="term" value="C:ATP-binding cassette (ABC) transporter complex"/>
    <property type="evidence" value="ECO:0007669"/>
    <property type="project" value="InterPro"/>
</dbReference>
<protein>
    <submittedName>
        <fullName evidence="2">Glycine/betaine ABC transporter substrate-binding protein</fullName>
    </submittedName>
</protein>
<dbReference type="EMBL" id="AP021879">
    <property type="protein sequence ID" value="BBO91537.1"/>
    <property type="molecule type" value="Genomic_DNA"/>
</dbReference>
<keyword evidence="3" id="KW-1185">Reference proteome</keyword>
<dbReference type="GO" id="GO:0022857">
    <property type="term" value="F:transmembrane transporter activity"/>
    <property type="evidence" value="ECO:0007669"/>
    <property type="project" value="InterPro"/>
</dbReference>
<accession>A0A5K8AFY0</accession>